<reference evidence="1" key="1">
    <citation type="submission" date="2019-08" db="EMBL/GenBank/DDBJ databases">
        <authorList>
            <person name="Kucharzyk K."/>
            <person name="Murdoch R.W."/>
            <person name="Higgins S."/>
            <person name="Loffler F."/>
        </authorList>
    </citation>
    <scope>NUCLEOTIDE SEQUENCE</scope>
</reference>
<evidence type="ECO:0000313" key="1">
    <source>
        <dbReference type="EMBL" id="MPM45971.1"/>
    </source>
</evidence>
<dbReference type="AlphaFoldDB" id="A0A645A161"/>
<accession>A0A645A161</accession>
<organism evidence="1">
    <name type="scientific">bioreactor metagenome</name>
    <dbReference type="NCBI Taxonomy" id="1076179"/>
    <lineage>
        <taxon>unclassified sequences</taxon>
        <taxon>metagenomes</taxon>
        <taxon>ecological metagenomes</taxon>
    </lineage>
</organism>
<gene>
    <name evidence="1" type="ORF">SDC9_92665</name>
</gene>
<name>A0A645A161_9ZZZZ</name>
<sequence>MCGQLALESDSQFAKARKPAMCALHDPTVFSQPLAAFNAFSRDATGEATPPQIVPASLVVVPLVCVQFARSPTWSAAQPFDGRQCIQTLLEQHRVMPIR</sequence>
<protein>
    <submittedName>
        <fullName evidence="1">Uncharacterized protein</fullName>
    </submittedName>
</protein>
<comment type="caution">
    <text evidence="1">The sequence shown here is derived from an EMBL/GenBank/DDBJ whole genome shotgun (WGS) entry which is preliminary data.</text>
</comment>
<proteinExistence type="predicted"/>
<dbReference type="EMBL" id="VSSQ01011091">
    <property type="protein sequence ID" value="MPM45971.1"/>
    <property type="molecule type" value="Genomic_DNA"/>
</dbReference>